<dbReference type="SUPFAM" id="SSF46785">
    <property type="entry name" value="Winged helix' DNA-binding domain"/>
    <property type="match status" value="1"/>
</dbReference>
<gene>
    <name evidence="5" type="ORF">ACFSXZ_31960</name>
</gene>
<dbReference type="InterPro" id="IPR036390">
    <property type="entry name" value="WH_DNA-bd_sf"/>
</dbReference>
<evidence type="ECO:0000256" key="2">
    <source>
        <dbReference type="ARBA" id="ARBA00023125"/>
    </source>
</evidence>
<keyword evidence="6" id="KW-1185">Reference proteome</keyword>
<protein>
    <submittedName>
        <fullName evidence="5">MarR family winged helix-turn-helix transcriptional regulator</fullName>
    </submittedName>
</protein>
<accession>A0ABW5G473</accession>
<dbReference type="RefSeq" id="WP_378269277.1">
    <property type="nucleotide sequence ID" value="NZ_JBHUKR010000021.1"/>
</dbReference>
<name>A0ABW5G473_9PSEU</name>
<dbReference type="EMBL" id="JBHUKR010000021">
    <property type="protein sequence ID" value="MFD2420956.1"/>
    <property type="molecule type" value="Genomic_DNA"/>
</dbReference>
<proteinExistence type="predicted"/>
<reference evidence="6" key="1">
    <citation type="journal article" date="2019" name="Int. J. Syst. Evol. Microbiol.">
        <title>The Global Catalogue of Microorganisms (GCM) 10K type strain sequencing project: providing services to taxonomists for standard genome sequencing and annotation.</title>
        <authorList>
            <consortium name="The Broad Institute Genomics Platform"/>
            <consortium name="The Broad Institute Genome Sequencing Center for Infectious Disease"/>
            <person name="Wu L."/>
            <person name="Ma J."/>
        </authorList>
    </citation>
    <scope>NUCLEOTIDE SEQUENCE [LARGE SCALE GENOMIC DNA]</scope>
    <source>
        <strain evidence="6">CGMCC 4.7645</strain>
    </source>
</reference>
<keyword evidence="3" id="KW-0804">Transcription</keyword>
<keyword evidence="2" id="KW-0238">DNA-binding</keyword>
<evidence type="ECO:0000259" key="4">
    <source>
        <dbReference type="PROSITE" id="PS50995"/>
    </source>
</evidence>
<evidence type="ECO:0000313" key="5">
    <source>
        <dbReference type="EMBL" id="MFD2420956.1"/>
    </source>
</evidence>
<organism evidence="5 6">
    <name type="scientific">Amycolatopsis pigmentata</name>
    <dbReference type="NCBI Taxonomy" id="450801"/>
    <lineage>
        <taxon>Bacteria</taxon>
        <taxon>Bacillati</taxon>
        <taxon>Actinomycetota</taxon>
        <taxon>Actinomycetes</taxon>
        <taxon>Pseudonocardiales</taxon>
        <taxon>Pseudonocardiaceae</taxon>
        <taxon>Amycolatopsis</taxon>
    </lineage>
</organism>
<evidence type="ECO:0000256" key="1">
    <source>
        <dbReference type="ARBA" id="ARBA00023015"/>
    </source>
</evidence>
<dbReference type="Proteomes" id="UP001597417">
    <property type="component" value="Unassembled WGS sequence"/>
</dbReference>
<dbReference type="SMART" id="SM00347">
    <property type="entry name" value="HTH_MARR"/>
    <property type="match status" value="1"/>
</dbReference>
<sequence>MTQTCTAESEAGIALAALRAMVDIADSTVEKIIGQLTMTQFRALRVIADRTPVTMSRVAQALGLNPSSVTRACDKLTAQGLVQRAQNPLNKRETLLAPTAKGRQIVERVDQDRRAVLSAILGRLDTADRAALVTAFARFTAIAETVSPLGVES</sequence>
<dbReference type="Gene3D" id="1.10.10.10">
    <property type="entry name" value="Winged helix-like DNA-binding domain superfamily/Winged helix DNA-binding domain"/>
    <property type="match status" value="1"/>
</dbReference>
<keyword evidence="1" id="KW-0805">Transcription regulation</keyword>
<evidence type="ECO:0000313" key="6">
    <source>
        <dbReference type="Proteomes" id="UP001597417"/>
    </source>
</evidence>
<dbReference type="InterPro" id="IPR000835">
    <property type="entry name" value="HTH_MarR-typ"/>
</dbReference>
<dbReference type="PROSITE" id="PS50995">
    <property type="entry name" value="HTH_MARR_2"/>
    <property type="match status" value="1"/>
</dbReference>
<dbReference type="PANTHER" id="PTHR42756:SF1">
    <property type="entry name" value="TRANSCRIPTIONAL REPRESSOR OF EMRAB OPERON"/>
    <property type="match status" value="1"/>
</dbReference>
<feature type="domain" description="HTH marR-type" evidence="4">
    <location>
        <begin position="8"/>
        <end position="141"/>
    </location>
</feature>
<dbReference type="PANTHER" id="PTHR42756">
    <property type="entry name" value="TRANSCRIPTIONAL REGULATOR, MARR"/>
    <property type="match status" value="1"/>
</dbReference>
<evidence type="ECO:0000256" key="3">
    <source>
        <dbReference type="ARBA" id="ARBA00023163"/>
    </source>
</evidence>
<comment type="caution">
    <text evidence="5">The sequence shown here is derived from an EMBL/GenBank/DDBJ whole genome shotgun (WGS) entry which is preliminary data.</text>
</comment>
<dbReference type="PRINTS" id="PR00598">
    <property type="entry name" value="HTHMARR"/>
</dbReference>
<dbReference type="InterPro" id="IPR036388">
    <property type="entry name" value="WH-like_DNA-bd_sf"/>
</dbReference>
<dbReference type="Pfam" id="PF12802">
    <property type="entry name" value="MarR_2"/>
    <property type="match status" value="1"/>
</dbReference>